<dbReference type="EMBL" id="CT868029">
    <property type="protein sequence ID" value="CAK63894.1"/>
    <property type="molecule type" value="Genomic_DNA"/>
</dbReference>
<dbReference type="InParanoid" id="A0BZC7"/>
<name>A0BZC7_PARTE</name>
<organism evidence="1 2">
    <name type="scientific">Paramecium tetraurelia</name>
    <dbReference type="NCBI Taxonomy" id="5888"/>
    <lineage>
        <taxon>Eukaryota</taxon>
        <taxon>Sar</taxon>
        <taxon>Alveolata</taxon>
        <taxon>Ciliophora</taxon>
        <taxon>Intramacronucleata</taxon>
        <taxon>Oligohymenophorea</taxon>
        <taxon>Peniculida</taxon>
        <taxon>Parameciidae</taxon>
        <taxon>Paramecium</taxon>
    </lineage>
</organism>
<dbReference type="AlphaFoldDB" id="A0BZC7"/>
<keyword evidence="2" id="KW-1185">Reference proteome</keyword>
<dbReference type="GeneID" id="5017076"/>
<gene>
    <name evidence="1" type="ORF">GSPATT00033747001</name>
</gene>
<dbReference type="RefSeq" id="XP_001431292.1">
    <property type="nucleotide sequence ID" value="XM_001431255.1"/>
</dbReference>
<dbReference type="KEGG" id="ptm:GSPATT00033747001"/>
<dbReference type="HOGENOM" id="CLU_1942152_0_0_1"/>
<dbReference type="OMA" id="KNIQANY"/>
<dbReference type="Proteomes" id="UP000000600">
    <property type="component" value="Unassembled WGS sequence"/>
</dbReference>
<reference evidence="1 2" key="1">
    <citation type="journal article" date="2006" name="Nature">
        <title>Global trends of whole-genome duplications revealed by the ciliate Paramecium tetraurelia.</title>
        <authorList>
            <consortium name="Genoscope"/>
            <person name="Aury J.-M."/>
            <person name="Jaillon O."/>
            <person name="Duret L."/>
            <person name="Noel B."/>
            <person name="Jubin C."/>
            <person name="Porcel B.M."/>
            <person name="Segurens B."/>
            <person name="Daubin V."/>
            <person name="Anthouard V."/>
            <person name="Aiach N."/>
            <person name="Arnaiz O."/>
            <person name="Billaut A."/>
            <person name="Beisson J."/>
            <person name="Blanc I."/>
            <person name="Bouhouche K."/>
            <person name="Camara F."/>
            <person name="Duharcourt S."/>
            <person name="Guigo R."/>
            <person name="Gogendeau D."/>
            <person name="Katinka M."/>
            <person name="Keller A.-M."/>
            <person name="Kissmehl R."/>
            <person name="Klotz C."/>
            <person name="Koll F."/>
            <person name="Le Moue A."/>
            <person name="Lepere C."/>
            <person name="Malinsky S."/>
            <person name="Nowacki M."/>
            <person name="Nowak J.K."/>
            <person name="Plattner H."/>
            <person name="Poulain J."/>
            <person name="Ruiz F."/>
            <person name="Serrano V."/>
            <person name="Zagulski M."/>
            <person name="Dessen P."/>
            <person name="Betermier M."/>
            <person name="Weissenbach J."/>
            <person name="Scarpelli C."/>
            <person name="Schachter V."/>
            <person name="Sperling L."/>
            <person name="Meyer E."/>
            <person name="Cohen J."/>
            <person name="Wincker P."/>
        </authorList>
    </citation>
    <scope>NUCLEOTIDE SEQUENCE [LARGE SCALE GENOMIC DNA]</scope>
    <source>
        <strain evidence="1 2">Stock d4-2</strain>
    </source>
</reference>
<dbReference type="OrthoDB" id="311915at2759"/>
<accession>A0BZC7</accession>
<proteinExistence type="predicted"/>
<protein>
    <submittedName>
        <fullName evidence="1">Uncharacterized protein</fullName>
    </submittedName>
</protein>
<evidence type="ECO:0000313" key="2">
    <source>
        <dbReference type="Proteomes" id="UP000000600"/>
    </source>
</evidence>
<sequence>MQIKRGSDNLNKINSYHGENEDEEDCQYQFFVISEFPGFEADENFNLMQNQDDQDFFLLNDSNLINQDIGRKINQDDYPLKINEFSQQKIHKNFDLYRHPKIYNAFKNAPKIKSKIWKQKISRRTKMKTE</sequence>
<evidence type="ECO:0000313" key="1">
    <source>
        <dbReference type="EMBL" id="CAK63894.1"/>
    </source>
</evidence>